<protein>
    <submittedName>
        <fullName evidence="3">Zinc ribbon domain-containing protein</fullName>
    </submittedName>
</protein>
<feature type="domain" description="Putative regulatory protein FmdB zinc ribbon" evidence="2">
    <location>
        <begin position="1"/>
        <end position="41"/>
    </location>
</feature>
<dbReference type="AlphaFoldDB" id="A0A3P3W0E6"/>
<reference evidence="3 4" key="1">
    <citation type="submission" date="2018-11" db="EMBL/GenBank/DDBJ databases">
        <title>YIM 102482-1 draft genome.</title>
        <authorList>
            <person name="Li G."/>
            <person name="Jiang Y."/>
        </authorList>
    </citation>
    <scope>NUCLEOTIDE SEQUENCE [LARGE SCALE GENOMIC DNA]</scope>
    <source>
        <strain evidence="3 4">YIM 102482-1</strain>
    </source>
</reference>
<evidence type="ECO:0000259" key="2">
    <source>
        <dbReference type="SMART" id="SM00834"/>
    </source>
</evidence>
<evidence type="ECO:0000313" key="4">
    <source>
        <dbReference type="Proteomes" id="UP000274391"/>
    </source>
</evidence>
<organism evidence="3 4">
    <name type="scientific">Gulosibacter macacae</name>
    <dbReference type="NCBI Taxonomy" id="2488791"/>
    <lineage>
        <taxon>Bacteria</taxon>
        <taxon>Bacillati</taxon>
        <taxon>Actinomycetota</taxon>
        <taxon>Actinomycetes</taxon>
        <taxon>Micrococcales</taxon>
        <taxon>Microbacteriaceae</taxon>
        <taxon>Gulosibacter</taxon>
    </lineage>
</organism>
<evidence type="ECO:0000256" key="1">
    <source>
        <dbReference type="SAM" id="MobiDB-lite"/>
    </source>
</evidence>
<proteinExistence type="predicted"/>
<dbReference type="InterPro" id="IPR038638">
    <property type="entry name" value="RbpA_sf"/>
</dbReference>
<accession>A0A3P3W0E6</accession>
<dbReference type="EMBL" id="RQVS01000003">
    <property type="protein sequence ID" value="RRJ87818.1"/>
    <property type="molecule type" value="Genomic_DNA"/>
</dbReference>
<feature type="compositionally biased region" description="Polar residues" evidence="1">
    <location>
        <begin position="73"/>
        <end position="86"/>
    </location>
</feature>
<feature type="region of interest" description="Disordered" evidence="1">
    <location>
        <begin position="71"/>
        <end position="94"/>
    </location>
</feature>
<sequence>MPTYEFVCPGRHRTDRVFSMAEVPGTIDCPECSIRARRVIGAPHLGRSGAAGFAAIDTAARSAHEPEVVRSTHPGTSAVASVTHNPLHQRLPRD</sequence>
<dbReference type="Proteomes" id="UP000274391">
    <property type="component" value="Unassembled WGS sequence"/>
</dbReference>
<keyword evidence="4" id="KW-1185">Reference proteome</keyword>
<dbReference type="InterPro" id="IPR013429">
    <property type="entry name" value="Regulatory_FmdB_Zinc_ribbon"/>
</dbReference>
<comment type="caution">
    <text evidence="3">The sequence shown here is derived from an EMBL/GenBank/DDBJ whole genome shotgun (WGS) entry which is preliminary data.</text>
</comment>
<dbReference type="NCBIfam" id="TIGR02605">
    <property type="entry name" value="CxxC_CxxC_SSSS"/>
    <property type="match status" value="1"/>
</dbReference>
<gene>
    <name evidence="3" type="ORF">EG850_02860</name>
</gene>
<evidence type="ECO:0000313" key="3">
    <source>
        <dbReference type="EMBL" id="RRJ87818.1"/>
    </source>
</evidence>
<dbReference type="RefSeq" id="WP_124969693.1">
    <property type="nucleotide sequence ID" value="NZ_RQVS01000003.1"/>
</dbReference>
<dbReference type="SMART" id="SM00834">
    <property type="entry name" value="CxxC_CXXC_SSSS"/>
    <property type="match status" value="1"/>
</dbReference>
<dbReference type="OrthoDB" id="9792898at2"/>
<name>A0A3P3W0E6_9MICO</name>
<dbReference type="Gene3D" id="2.20.28.270">
    <property type="entry name" value="RNA polymerase-binding protein A"/>
    <property type="match status" value="1"/>
</dbReference>